<dbReference type="SUPFAM" id="SSF51735">
    <property type="entry name" value="NAD(P)-binding Rossmann-fold domains"/>
    <property type="match status" value="1"/>
</dbReference>
<dbReference type="Proteomes" id="UP000307173">
    <property type="component" value="Unassembled WGS sequence"/>
</dbReference>
<evidence type="ECO:0000313" key="6">
    <source>
        <dbReference type="EMBL" id="TID25581.1"/>
    </source>
</evidence>
<comment type="similarity">
    <text evidence="3">Belongs to the D-isomer specific 2-hydroxyacid dehydrogenase family.</text>
</comment>
<dbReference type="InterPro" id="IPR006140">
    <property type="entry name" value="D-isomer_DH_NAD-bd"/>
</dbReference>
<evidence type="ECO:0000259" key="4">
    <source>
        <dbReference type="Pfam" id="PF00389"/>
    </source>
</evidence>
<dbReference type="GO" id="GO:0051287">
    <property type="term" value="F:NAD binding"/>
    <property type="evidence" value="ECO:0007669"/>
    <property type="project" value="InterPro"/>
</dbReference>
<evidence type="ECO:0000256" key="2">
    <source>
        <dbReference type="ARBA" id="ARBA00023027"/>
    </source>
</evidence>
<dbReference type="AlphaFoldDB" id="A0A4T0X025"/>
<dbReference type="GO" id="GO:0030267">
    <property type="term" value="F:glyoxylate reductase (NADPH) activity"/>
    <property type="evidence" value="ECO:0007669"/>
    <property type="project" value="TreeGrafter"/>
</dbReference>
<sequence length="357" mass="40034">MSKQSIIALYKIQDSIPSYNELIEKYTIIPYQLTTKEKFINDMKMKPYSDAVAIYGSFPCLNPIGGLLDKQIISALPQNLKIIGISSAGYDAYDLDELAKNGIKLTNVPVSKEAAMDVADTALWHVISGCRKFTYWDKKTRDINDTLKVRDIVRNEDVNDKEVGFAFGHVVSGIPVRRISNRKAIVLGYGLIGQFLVERLKSLNMNVNIIVTNKEKYKTSKDYENIFNVTDLPEIAENTDVIVVCLPGGSNTKHIINENIINKLNPQSIIVNIGRGSCIDHQALKKAVEINHIGHVGLDVFDTEPHIEEFWTQNLKQCTLTPHLGSATFETFEFATDVNIKNIMSILEGKECENILN</sequence>
<proteinExistence type="inferred from homology"/>
<evidence type="ECO:0008006" key="8">
    <source>
        <dbReference type="Google" id="ProtNLM"/>
    </source>
</evidence>
<dbReference type="InterPro" id="IPR050223">
    <property type="entry name" value="D-isomer_2-hydroxyacid_DH"/>
</dbReference>
<evidence type="ECO:0000256" key="1">
    <source>
        <dbReference type="ARBA" id="ARBA00023002"/>
    </source>
</evidence>
<dbReference type="PANTHER" id="PTHR10996">
    <property type="entry name" value="2-HYDROXYACID DEHYDROGENASE-RELATED"/>
    <property type="match status" value="1"/>
</dbReference>
<evidence type="ECO:0000313" key="7">
    <source>
        <dbReference type="Proteomes" id="UP000307173"/>
    </source>
</evidence>
<keyword evidence="1 3" id="KW-0560">Oxidoreductase</keyword>
<reference evidence="6 7" key="1">
    <citation type="journal article" date="2019" name="Front. Genet.">
        <title>Whole-Genome Sequencing of the Opportunistic Yeast Pathogen Candida inconspicua Uncovers Its Hybrid Origin.</title>
        <authorList>
            <person name="Mixao V."/>
            <person name="Hansen A.P."/>
            <person name="Saus E."/>
            <person name="Boekhout T."/>
            <person name="Lass-Florl C."/>
            <person name="Gabaldon T."/>
        </authorList>
    </citation>
    <scope>NUCLEOTIDE SEQUENCE [LARGE SCALE GENOMIC DNA]</scope>
    <source>
        <strain evidence="6 7">CBS 180</strain>
    </source>
</reference>
<keyword evidence="2" id="KW-0520">NAD</keyword>
<dbReference type="Gene3D" id="3.40.50.720">
    <property type="entry name" value="NAD(P)-binding Rossmann-like Domain"/>
    <property type="match status" value="2"/>
</dbReference>
<dbReference type="GO" id="GO:0005829">
    <property type="term" value="C:cytosol"/>
    <property type="evidence" value="ECO:0007669"/>
    <property type="project" value="TreeGrafter"/>
</dbReference>
<dbReference type="SUPFAM" id="SSF52283">
    <property type="entry name" value="Formate/glycerate dehydrogenase catalytic domain-like"/>
    <property type="match status" value="1"/>
</dbReference>
<dbReference type="Pfam" id="PF00389">
    <property type="entry name" value="2-Hacid_dh"/>
    <property type="match status" value="1"/>
</dbReference>
<comment type="caution">
    <text evidence="6">The sequence shown here is derived from an EMBL/GenBank/DDBJ whole genome shotgun (WGS) entry which is preliminary data.</text>
</comment>
<dbReference type="InterPro" id="IPR006139">
    <property type="entry name" value="D-isomer_2_OHA_DH_cat_dom"/>
</dbReference>
<dbReference type="EMBL" id="SELW01000475">
    <property type="protein sequence ID" value="TID25581.1"/>
    <property type="molecule type" value="Genomic_DNA"/>
</dbReference>
<dbReference type="InterPro" id="IPR036291">
    <property type="entry name" value="NAD(P)-bd_dom_sf"/>
</dbReference>
<accession>A0A4T0X025</accession>
<feature type="domain" description="D-isomer specific 2-hydroxyacid dehydrogenase catalytic" evidence="4">
    <location>
        <begin position="68"/>
        <end position="357"/>
    </location>
</feature>
<name>A0A4T0X025_9ASCO</name>
<dbReference type="Pfam" id="PF02826">
    <property type="entry name" value="2-Hacid_dh_C"/>
    <property type="match status" value="1"/>
</dbReference>
<organism evidence="6 7">
    <name type="scientific">Pichia inconspicua</name>
    <dbReference type="NCBI Taxonomy" id="52247"/>
    <lineage>
        <taxon>Eukaryota</taxon>
        <taxon>Fungi</taxon>
        <taxon>Dikarya</taxon>
        <taxon>Ascomycota</taxon>
        <taxon>Saccharomycotina</taxon>
        <taxon>Pichiomycetes</taxon>
        <taxon>Pichiales</taxon>
        <taxon>Pichiaceae</taxon>
        <taxon>Pichia</taxon>
    </lineage>
</organism>
<gene>
    <name evidence="6" type="ORF">CANINC_002881</name>
</gene>
<evidence type="ECO:0000259" key="5">
    <source>
        <dbReference type="Pfam" id="PF02826"/>
    </source>
</evidence>
<keyword evidence="7" id="KW-1185">Reference proteome</keyword>
<protein>
    <recommendedName>
        <fullName evidence="8">D-isomer specific 2-hydroxyacid dehydrogenase NAD-binding domain-containing protein</fullName>
    </recommendedName>
</protein>
<dbReference type="OrthoDB" id="298012at2759"/>
<dbReference type="STRING" id="52247.A0A4T0X025"/>
<feature type="domain" description="D-isomer specific 2-hydroxyacid dehydrogenase NAD-binding" evidence="5">
    <location>
        <begin position="174"/>
        <end position="325"/>
    </location>
</feature>
<evidence type="ECO:0000256" key="3">
    <source>
        <dbReference type="RuleBase" id="RU003719"/>
    </source>
</evidence>
<dbReference type="PANTHER" id="PTHR10996:SF178">
    <property type="entry name" value="2-HYDROXYACID DEHYDROGENASE YGL185C-RELATED"/>
    <property type="match status" value="1"/>
</dbReference>
<dbReference type="GO" id="GO:0016618">
    <property type="term" value="F:hydroxypyruvate reductase [NAD(P)H] activity"/>
    <property type="evidence" value="ECO:0007669"/>
    <property type="project" value="TreeGrafter"/>
</dbReference>